<evidence type="ECO:0000259" key="7">
    <source>
        <dbReference type="Pfam" id="PF17875"/>
    </source>
</evidence>
<dbReference type="Gene3D" id="3.30.1490.120">
    <property type="entry name" value="RNA polymerase Rpb7-like, N-terminal domain"/>
    <property type="match status" value="1"/>
</dbReference>
<proteinExistence type="predicted"/>
<dbReference type="AlphaFoldDB" id="A0A086TB97"/>
<keyword evidence="2 5" id="KW-0240">DNA-directed RNA polymerase</keyword>
<dbReference type="InterPro" id="IPR036898">
    <property type="entry name" value="RNA_pol_Rpb7-like_N_sf"/>
</dbReference>
<feature type="compositionally biased region" description="Basic and acidic residues" evidence="6">
    <location>
        <begin position="56"/>
        <end position="69"/>
    </location>
</feature>
<comment type="caution">
    <text evidence="8">The sequence shown here is derived from an EMBL/GenBank/DDBJ whole genome shotgun (WGS) entry which is preliminary data.</text>
</comment>
<accession>A0A086TB97</accession>
<evidence type="ECO:0000256" key="1">
    <source>
        <dbReference type="ARBA" id="ARBA00004123"/>
    </source>
</evidence>
<dbReference type="PANTHER" id="PTHR12709">
    <property type="entry name" value="DNA-DIRECTED RNA POLYMERASE II, III"/>
    <property type="match status" value="1"/>
</dbReference>
<feature type="compositionally biased region" description="Basic and acidic residues" evidence="6">
    <location>
        <begin position="8"/>
        <end position="36"/>
    </location>
</feature>
<sequence length="443" mass="48987">MAPIEAADTAKPKKSKSDKSAKKRAREEEAATDTERKHKKTKGVVEGEAAIGDSTAVKKEKKDKSDKKEKKDKKKKKNKEKQAEDEVPVKAEVKDENAEDVAPDTPKKKDKKKKSKKRDTVDDTPHVAADQTQQAEHSPALEAMDVDTTTAEASASKIHQPSDIPAKPQFPFFNQTVSLYLPLYPTDWARPITGCESQHLRHLKNRYVPSLRGVLLDYSNITLGEQPNRTGGAASTDDEPTVLTSRCEFGGGFGWVTASVRLFVPSRGAWMEGSVNLQTEGHIGVVCFGKWNASIEARRLPPSWRWVSNEEAEAGFEETASVITGVDEHGVVRQIHSTGYWVDASGEKISGRVRFRIRNFDVGVSGNATFLSLQGTMLDKKGEKELVKKEAAEAKDRKTRRGRGLRRVVPDFSMTRFAEEDEEEAAKGEQAQEARDMAGPVEG</sequence>
<keyword evidence="4 5" id="KW-0539">Nucleus</keyword>
<dbReference type="STRING" id="857340.A0A086TB97"/>
<name>A0A086TB97_HAPC1</name>
<protein>
    <recommendedName>
        <fullName evidence="5">DNA-directed RNA polymerase subunit</fullName>
    </recommendedName>
</protein>
<keyword evidence="9" id="KW-1185">Reference proteome</keyword>
<dbReference type="Pfam" id="PF17875">
    <property type="entry name" value="RPA43_OB"/>
    <property type="match status" value="1"/>
</dbReference>
<dbReference type="PANTHER" id="PTHR12709:SF5">
    <property type="entry name" value="DNA-DIRECTED RNA POLYMERASE I SUBUNIT RPA43"/>
    <property type="match status" value="1"/>
</dbReference>
<dbReference type="Proteomes" id="UP000029964">
    <property type="component" value="Unassembled WGS sequence"/>
</dbReference>
<evidence type="ECO:0000313" key="8">
    <source>
        <dbReference type="EMBL" id="KFH46629.1"/>
    </source>
</evidence>
<gene>
    <name evidence="8" type="ORF">ACRE_024820</name>
</gene>
<feature type="region of interest" description="Disordered" evidence="6">
    <location>
        <begin position="1"/>
        <end position="167"/>
    </location>
</feature>
<evidence type="ECO:0000256" key="6">
    <source>
        <dbReference type="SAM" id="MobiDB-lite"/>
    </source>
</evidence>
<feature type="compositionally biased region" description="Basic and acidic residues" evidence="6">
    <location>
        <begin position="80"/>
        <end position="96"/>
    </location>
</feature>
<evidence type="ECO:0000256" key="5">
    <source>
        <dbReference type="RuleBase" id="RU369086"/>
    </source>
</evidence>
<dbReference type="HOGENOM" id="CLU_036411_2_1_1"/>
<dbReference type="GO" id="GO:0006352">
    <property type="term" value="P:DNA-templated transcription initiation"/>
    <property type="evidence" value="ECO:0007669"/>
    <property type="project" value="UniProtKB-UniRule"/>
</dbReference>
<evidence type="ECO:0000256" key="2">
    <source>
        <dbReference type="ARBA" id="ARBA00022478"/>
    </source>
</evidence>
<dbReference type="EMBL" id="JPKY01000017">
    <property type="protein sequence ID" value="KFH46629.1"/>
    <property type="molecule type" value="Genomic_DNA"/>
</dbReference>
<feature type="region of interest" description="Disordered" evidence="6">
    <location>
        <begin position="414"/>
        <end position="443"/>
    </location>
</feature>
<comment type="function">
    <text evidence="5">DNA-dependent RNA polymerase which catalyzes the transcription of DNA into RNA using the four ribonucleoside triphosphates as substrates.</text>
</comment>
<evidence type="ECO:0000256" key="3">
    <source>
        <dbReference type="ARBA" id="ARBA00023163"/>
    </source>
</evidence>
<evidence type="ECO:0000256" key="4">
    <source>
        <dbReference type="ARBA" id="ARBA00023242"/>
    </source>
</evidence>
<dbReference type="GO" id="GO:0005736">
    <property type="term" value="C:RNA polymerase I complex"/>
    <property type="evidence" value="ECO:0007669"/>
    <property type="project" value="TreeGrafter"/>
</dbReference>
<dbReference type="OrthoDB" id="10250504at2759"/>
<keyword evidence="3 5" id="KW-0804">Transcription</keyword>
<evidence type="ECO:0000313" key="9">
    <source>
        <dbReference type="Proteomes" id="UP000029964"/>
    </source>
</evidence>
<feature type="compositionally biased region" description="Polar residues" evidence="6">
    <location>
        <begin position="147"/>
        <end position="159"/>
    </location>
</feature>
<dbReference type="GO" id="GO:0006362">
    <property type="term" value="P:transcription elongation by RNA polymerase I"/>
    <property type="evidence" value="ECO:0007669"/>
    <property type="project" value="TreeGrafter"/>
</dbReference>
<reference evidence="9" key="1">
    <citation type="journal article" date="2014" name="Genome Announc.">
        <title>Genome sequence and annotation of Acremonium chrysogenum, producer of the beta-lactam antibiotic cephalosporin C.</title>
        <authorList>
            <person name="Terfehr D."/>
            <person name="Dahlmann T.A."/>
            <person name="Specht T."/>
            <person name="Zadra I."/>
            <person name="Kuernsteiner H."/>
            <person name="Kueck U."/>
        </authorList>
    </citation>
    <scope>NUCLEOTIDE SEQUENCE [LARGE SCALE GENOMIC DNA]</scope>
    <source>
        <strain evidence="9">ATCC 11550 / CBS 779.69 / DSM 880 / IAM 14645 / JCM 23072 / IMI 49137</strain>
    </source>
</reference>
<feature type="compositionally biased region" description="Basic and acidic residues" evidence="6">
    <location>
        <begin position="425"/>
        <end position="436"/>
    </location>
</feature>
<feature type="domain" description="RPA43 OB" evidence="7">
    <location>
        <begin position="265"/>
        <end position="378"/>
    </location>
</feature>
<feature type="compositionally biased region" description="Basic residues" evidence="6">
    <location>
        <begin position="70"/>
        <end position="79"/>
    </location>
</feature>
<feature type="compositionally biased region" description="Basic residues" evidence="6">
    <location>
        <begin position="108"/>
        <end position="117"/>
    </location>
</feature>
<dbReference type="InterPro" id="IPR041178">
    <property type="entry name" value="RPA43_OB"/>
</dbReference>
<organism evidence="8 9">
    <name type="scientific">Hapsidospora chrysogenum (strain ATCC 11550 / CBS 779.69 / DSM 880 / IAM 14645 / JCM 23072 / IMI 49137)</name>
    <name type="common">Acremonium chrysogenum</name>
    <dbReference type="NCBI Taxonomy" id="857340"/>
    <lineage>
        <taxon>Eukaryota</taxon>
        <taxon>Fungi</taxon>
        <taxon>Dikarya</taxon>
        <taxon>Ascomycota</taxon>
        <taxon>Pezizomycotina</taxon>
        <taxon>Sordariomycetes</taxon>
        <taxon>Hypocreomycetidae</taxon>
        <taxon>Hypocreales</taxon>
        <taxon>Bionectriaceae</taxon>
        <taxon>Hapsidospora</taxon>
    </lineage>
</organism>
<dbReference type="Gene3D" id="2.40.50.1060">
    <property type="match status" value="1"/>
</dbReference>
<comment type="subcellular location">
    <subcellularLocation>
        <location evidence="1 5">Nucleus</location>
    </subcellularLocation>
</comment>
<dbReference type="InterPro" id="IPR045113">
    <property type="entry name" value="Rpb7-like"/>
</dbReference>